<reference evidence="9 10" key="1">
    <citation type="journal article" date="2018" name="Sci. Rep.">
        <title>Genomic signatures of local adaptation to the degree of environmental predictability in rotifers.</title>
        <authorList>
            <person name="Franch-Gras L."/>
            <person name="Hahn C."/>
            <person name="Garcia-Roger E.M."/>
            <person name="Carmona M.J."/>
            <person name="Serra M."/>
            <person name="Gomez A."/>
        </authorList>
    </citation>
    <scope>NUCLEOTIDE SEQUENCE [LARGE SCALE GENOMIC DNA]</scope>
    <source>
        <strain evidence="9">HYR1</strain>
    </source>
</reference>
<dbReference type="SUPFAM" id="SSF82051">
    <property type="entry name" value="Obg GTP-binding protein N-terminal domain"/>
    <property type="match status" value="1"/>
</dbReference>
<feature type="domain" description="OBG-type G" evidence="7">
    <location>
        <begin position="158"/>
        <end position="353"/>
    </location>
</feature>
<sequence length="370" mass="41343">MVFSTKLLFRIKSYELGKHLKRQFIDRLRIYVKSGSGGKGLPKLGGIGGDGGNIIIQGKSNITLKNVYSNNLRKRYIADDGESSKKIKPYGSSGQDVVIDVPCGVTAETSSGIVIGEVNAEDEKLVIAKGGKGGSPLNDYQSQPGQAFSLNLDLKLIADIGLIGFPNAGKSTFLSLVSRARPKIANYPFTTLQPQLGTLEFDDKRVITLADLPGLIEGAHYNRGMGHKFLKHISRTKINVFIVDINGFQLNAKFEARDAFENVVFLNKELEMYDTSLVQKPSILVLNKMDTENAKEKYEKFMHQFENYETSLQQIEDYWRPLERVDFRSIFKISAKTNMNVEELCLELRELIDESEQTPKSNKTNSNSSN</sequence>
<evidence type="ECO:0000256" key="6">
    <source>
        <dbReference type="ARBA" id="ARBA00023242"/>
    </source>
</evidence>
<evidence type="ECO:0000256" key="2">
    <source>
        <dbReference type="ARBA" id="ARBA00007699"/>
    </source>
</evidence>
<feature type="domain" description="Obg" evidence="8">
    <location>
        <begin position="22"/>
        <end position="157"/>
    </location>
</feature>
<dbReference type="InterPro" id="IPR006169">
    <property type="entry name" value="GTP1_OBG_dom"/>
</dbReference>
<dbReference type="GO" id="GO:0042254">
    <property type="term" value="P:ribosome biogenesis"/>
    <property type="evidence" value="ECO:0007669"/>
    <property type="project" value="UniProtKB-UniRule"/>
</dbReference>
<keyword evidence="4" id="KW-0547">Nucleotide-binding</keyword>
<evidence type="ECO:0000313" key="10">
    <source>
        <dbReference type="Proteomes" id="UP000276133"/>
    </source>
</evidence>
<dbReference type="PIRSF" id="PIRSF002401">
    <property type="entry name" value="GTP_bd_Obg/CgtA"/>
    <property type="match status" value="1"/>
</dbReference>
<dbReference type="EC" id="3.6.1.15" evidence="9"/>
<dbReference type="PANTHER" id="PTHR11702:SF43">
    <property type="entry name" value="GTP-BINDING PROTEIN 10"/>
    <property type="match status" value="1"/>
</dbReference>
<dbReference type="InterPro" id="IPR031167">
    <property type="entry name" value="G_OBG"/>
</dbReference>
<comment type="caution">
    <text evidence="9">The sequence shown here is derived from an EMBL/GenBank/DDBJ whole genome shotgun (WGS) entry which is preliminary data.</text>
</comment>
<protein>
    <submittedName>
        <fullName evidence="9">GTP-binding protein 10-like</fullName>
        <ecNumber evidence="9">3.6.1.15</ecNumber>
    </submittedName>
</protein>
<gene>
    <name evidence="9" type="ORF">BpHYR1_015438</name>
</gene>
<dbReference type="GO" id="GO:0000287">
    <property type="term" value="F:magnesium ion binding"/>
    <property type="evidence" value="ECO:0007669"/>
    <property type="project" value="InterPro"/>
</dbReference>
<dbReference type="EMBL" id="REGN01009331">
    <property type="protein sequence ID" value="RNA01425.1"/>
    <property type="molecule type" value="Genomic_DNA"/>
</dbReference>
<evidence type="ECO:0000256" key="3">
    <source>
        <dbReference type="ARBA" id="ARBA00022517"/>
    </source>
</evidence>
<dbReference type="InterPro" id="IPR014100">
    <property type="entry name" value="GTP-bd_Obg/CgtA"/>
</dbReference>
<dbReference type="OrthoDB" id="347018at2759"/>
<keyword evidence="9" id="KW-0378">Hydrolase</keyword>
<dbReference type="PRINTS" id="PR00326">
    <property type="entry name" value="GTP1OBG"/>
</dbReference>
<dbReference type="PROSITE" id="PS51710">
    <property type="entry name" value="G_OBG"/>
    <property type="match status" value="1"/>
</dbReference>
<dbReference type="Proteomes" id="UP000276133">
    <property type="component" value="Unassembled WGS sequence"/>
</dbReference>
<dbReference type="Gene3D" id="2.70.210.12">
    <property type="entry name" value="GTP1/OBG domain"/>
    <property type="match status" value="1"/>
</dbReference>
<comment type="similarity">
    <text evidence="2">Belongs to the TRAFAC class OBG-HflX-like GTPase superfamily. OBG GTPase family.</text>
</comment>
<dbReference type="Pfam" id="PF01926">
    <property type="entry name" value="MMR_HSR1"/>
    <property type="match status" value="1"/>
</dbReference>
<comment type="subcellular location">
    <subcellularLocation>
        <location evidence="1">Nucleus</location>
        <location evidence="1">Nucleolus</location>
    </subcellularLocation>
</comment>
<dbReference type="Gene3D" id="3.40.50.300">
    <property type="entry name" value="P-loop containing nucleotide triphosphate hydrolases"/>
    <property type="match status" value="1"/>
</dbReference>
<dbReference type="InterPro" id="IPR027417">
    <property type="entry name" value="P-loop_NTPase"/>
</dbReference>
<keyword evidence="6" id="KW-0539">Nucleus</keyword>
<organism evidence="9 10">
    <name type="scientific">Brachionus plicatilis</name>
    <name type="common">Marine rotifer</name>
    <name type="synonym">Brachionus muelleri</name>
    <dbReference type="NCBI Taxonomy" id="10195"/>
    <lineage>
        <taxon>Eukaryota</taxon>
        <taxon>Metazoa</taxon>
        <taxon>Spiralia</taxon>
        <taxon>Gnathifera</taxon>
        <taxon>Rotifera</taxon>
        <taxon>Eurotatoria</taxon>
        <taxon>Monogononta</taxon>
        <taxon>Pseudotrocha</taxon>
        <taxon>Ploima</taxon>
        <taxon>Brachionidae</taxon>
        <taxon>Brachionus</taxon>
    </lineage>
</organism>
<accession>A0A3M7PRN1</accession>
<dbReference type="SUPFAM" id="SSF52540">
    <property type="entry name" value="P-loop containing nucleoside triphosphate hydrolases"/>
    <property type="match status" value="1"/>
</dbReference>
<dbReference type="STRING" id="10195.A0A3M7PRN1"/>
<keyword evidence="3" id="KW-0690">Ribosome biogenesis</keyword>
<dbReference type="CDD" id="cd01898">
    <property type="entry name" value="Obg"/>
    <property type="match status" value="1"/>
</dbReference>
<evidence type="ECO:0000256" key="4">
    <source>
        <dbReference type="ARBA" id="ARBA00022741"/>
    </source>
</evidence>
<dbReference type="PROSITE" id="PS51883">
    <property type="entry name" value="OBG"/>
    <property type="match status" value="1"/>
</dbReference>
<evidence type="ECO:0000256" key="5">
    <source>
        <dbReference type="ARBA" id="ARBA00023134"/>
    </source>
</evidence>
<evidence type="ECO:0000259" key="7">
    <source>
        <dbReference type="PROSITE" id="PS51710"/>
    </source>
</evidence>
<keyword evidence="5" id="KW-0342">GTP-binding</keyword>
<dbReference type="InterPro" id="IPR036726">
    <property type="entry name" value="GTP1_OBG_dom_sf"/>
</dbReference>
<name>A0A3M7PRN1_BRAPC</name>
<dbReference type="GO" id="GO:0003924">
    <property type="term" value="F:GTPase activity"/>
    <property type="evidence" value="ECO:0007669"/>
    <property type="project" value="InterPro"/>
</dbReference>
<dbReference type="GO" id="GO:0005739">
    <property type="term" value="C:mitochondrion"/>
    <property type="evidence" value="ECO:0007669"/>
    <property type="project" value="TreeGrafter"/>
</dbReference>
<dbReference type="AlphaFoldDB" id="A0A3M7PRN1"/>
<dbReference type="GO" id="GO:0005525">
    <property type="term" value="F:GTP binding"/>
    <property type="evidence" value="ECO:0007669"/>
    <property type="project" value="UniProtKB-KW"/>
</dbReference>
<dbReference type="InterPro" id="IPR006073">
    <property type="entry name" value="GTP-bd"/>
</dbReference>
<keyword evidence="10" id="KW-1185">Reference proteome</keyword>
<dbReference type="PANTHER" id="PTHR11702">
    <property type="entry name" value="DEVELOPMENTALLY REGULATED GTP-BINDING PROTEIN-RELATED"/>
    <property type="match status" value="1"/>
</dbReference>
<dbReference type="InterPro" id="IPR045086">
    <property type="entry name" value="OBG_GTPase"/>
</dbReference>
<evidence type="ECO:0000313" key="9">
    <source>
        <dbReference type="EMBL" id="RNA01425.1"/>
    </source>
</evidence>
<proteinExistence type="inferred from homology"/>
<evidence type="ECO:0000259" key="8">
    <source>
        <dbReference type="PROSITE" id="PS51883"/>
    </source>
</evidence>
<evidence type="ECO:0000256" key="1">
    <source>
        <dbReference type="ARBA" id="ARBA00004604"/>
    </source>
</evidence>
<dbReference type="GO" id="GO:0005730">
    <property type="term" value="C:nucleolus"/>
    <property type="evidence" value="ECO:0007669"/>
    <property type="project" value="UniProtKB-SubCell"/>
</dbReference>
<dbReference type="Pfam" id="PF01018">
    <property type="entry name" value="GTP1_OBG"/>
    <property type="match status" value="1"/>
</dbReference>